<dbReference type="EMBL" id="POQS01000001">
    <property type="protein sequence ID" value="PND34982.1"/>
    <property type="molecule type" value="Genomic_DNA"/>
</dbReference>
<dbReference type="Proteomes" id="UP000235994">
    <property type="component" value="Unassembled WGS sequence"/>
</dbReference>
<comment type="similarity">
    <text evidence="1 5">Belongs to the FliD family.</text>
</comment>
<dbReference type="Pfam" id="PF07195">
    <property type="entry name" value="FliD_C"/>
    <property type="match status" value="1"/>
</dbReference>
<keyword evidence="4 5" id="KW-0975">Bacterial flagellum</keyword>
<dbReference type="PANTHER" id="PTHR30288:SF0">
    <property type="entry name" value="FLAGELLAR HOOK-ASSOCIATED PROTEIN 2"/>
    <property type="match status" value="1"/>
</dbReference>
<evidence type="ECO:0000256" key="1">
    <source>
        <dbReference type="ARBA" id="ARBA00009764"/>
    </source>
</evidence>
<evidence type="ECO:0000259" key="6">
    <source>
        <dbReference type="Pfam" id="PF02465"/>
    </source>
</evidence>
<dbReference type="AlphaFoldDB" id="A0A2N8KNE6"/>
<comment type="function">
    <text evidence="5">Required for morphogenesis and for the elongation of the flagellar filament by facilitating polymerization of the flagellin monomers at the tip of growing filament. Forms a capping structure, which prevents flagellin subunits (transported through the central channel of the flagellum) from leaking out without polymerization at the distal end.</text>
</comment>
<dbReference type="InterPro" id="IPR003481">
    <property type="entry name" value="FliD_N"/>
</dbReference>
<dbReference type="InterPro" id="IPR010809">
    <property type="entry name" value="FliD_C"/>
</dbReference>
<organism evidence="8 9">
    <name type="scientific">Achromobacter pulmonis</name>
    <dbReference type="NCBI Taxonomy" id="1389932"/>
    <lineage>
        <taxon>Bacteria</taxon>
        <taxon>Pseudomonadati</taxon>
        <taxon>Pseudomonadota</taxon>
        <taxon>Betaproteobacteria</taxon>
        <taxon>Burkholderiales</taxon>
        <taxon>Alcaligenaceae</taxon>
        <taxon>Achromobacter</taxon>
    </lineage>
</organism>
<gene>
    <name evidence="8" type="ORF">C1I89_00875</name>
</gene>
<dbReference type="GO" id="GO:0009424">
    <property type="term" value="C:bacterial-type flagellum hook"/>
    <property type="evidence" value="ECO:0007669"/>
    <property type="project" value="UniProtKB-UniRule"/>
</dbReference>
<feature type="domain" description="Flagellar hook-associated protein 2 N-terminal" evidence="6">
    <location>
        <begin position="11"/>
        <end position="107"/>
    </location>
</feature>
<keyword evidence="3" id="KW-0175">Coiled coil</keyword>
<dbReference type="RefSeq" id="WP_102770931.1">
    <property type="nucleotide sequence ID" value="NZ_POQS01000001.1"/>
</dbReference>
<dbReference type="GO" id="GO:0007155">
    <property type="term" value="P:cell adhesion"/>
    <property type="evidence" value="ECO:0007669"/>
    <property type="project" value="InterPro"/>
</dbReference>
<keyword evidence="8" id="KW-0966">Cell projection</keyword>
<keyword evidence="9" id="KW-1185">Reference proteome</keyword>
<dbReference type="GO" id="GO:0071973">
    <property type="term" value="P:bacterial-type flagellum-dependent cell motility"/>
    <property type="evidence" value="ECO:0007669"/>
    <property type="project" value="TreeGrafter"/>
</dbReference>
<dbReference type="GO" id="GO:0009421">
    <property type="term" value="C:bacterial-type flagellum filament cap"/>
    <property type="evidence" value="ECO:0007669"/>
    <property type="project" value="InterPro"/>
</dbReference>
<reference evidence="8 9" key="1">
    <citation type="submission" date="2018-01" db="EMBL/GenBank/DDBJ databases">
        <title>The draft genome of an aniline degradation strain ANB-1.</title>
        <authorList>
            <person name="Zhang L."/>
            <person name="Jiang J."/>
        </authorList>
    </citation>
    <scope>NUCLEOTIDE SEQUENCE [LARGE SCALE GENOMIC DNA]</scope>
    <source>
        <strain evidence="8 9">ANB-1</strain>
    </source>
</reference>
<evidence type="ECO:0000256" key="5">
    <source>
        <dbReference type="RuleBase" id="RU362066"/>
    </source>
</evidence>
<comment type="subunit">
    <text evidence="2 5">Homopentamer.</text>
</comment>
<name>A0A2N8KNE6_9BURK</name>
<feature type="domain" description="Flagellar hook-associated protein 2 C-terminal" evidence="7">
    <location>
        <begin position="219"/>
        <end position="444"/>
    </location>
</feature>
<keyword evidence="5" id="KW-0964">Secreted</keyword>
<evidence type="ECO:0000259" key="7">
    <source>
        <dbReference type="Pfam" id="PF07195"/>
    </source>
</evidence>
<proteinExistence type="inferred from homology"/>
<evidence type="ECO:0000313" key="8">
    <source>
        <dbReference type="EMBL" id="PND34982.1"/>
    </source>
</evidence>
<evidence type="ECO:0000256" key="2">
    <source>
        <dbReference type="ARBA" id="ARBA00011255"/>
    </source>
</evidence>
<comment type="subcellular location">
    <subcellularLocation>
        <location evidence="5">Secreted</location>
    </subcellularLocation>
    <subcellularLocation>
        <location evidence="5">Bacterial flagellum</location>
    </subcellularLocation>
</comment>
<accession>A0A2N8KNE6</accession>
<evidence type="ECO:0000256" key="4">
    <source>
        <dbReference type="ARBA" id="ARBA00023143"/>
    </source>
</evidence>
<evidence type="ECO:0000256" key="3">
    <source>
        <dbReference type="ARBA" id="ARBA00023054"/>
    </source>
</evidence>
<comment type="caution">
    <text evidence="8">The sequence shown here is derived from an EMBL/GenBank/DDBJ whole genome shotgun (WGS) entry which is preliminary data.</text>
</comment>
<dbReference type="Pfam" id="PF02465">
    <property type="entry name" value="FliD_N"/>
    <property type="match status" value="1"/>
</dbReference>
<evidence type="ECO:0000313" key="9">
    <source>
        <dbReference type="Proteomes" id="UP000235994"/>
    </source>
</evidence>
<dbReference type="InterPro" id="IPR040026">
    <property type="entry name" value="FliD"/>
</dbReference>
<protein>
    <recommendedName>
        <fullName evidence="5">Flagellar hook-associated protein 2</fullName>
        <shortName evidence="5">HAP2</shortName>
    </recommendedName>
    <alternativeName>
        <fullName evidence="5">Flagellar cap protein</fullName>
    </alternativeName>
</protein>
<dbReference type="GO" id="GO:0005576">
    <property type="term" value="C:extracellular region"/>
    <property type="evidence" value="ECO:0007669"/>
    <property type="project" value="UniProtKB-SubCell"/>
</dbReference>
<keyword evidence="8" id="KW-0282">Flagellum</keyword>
<sequence length="463" mass="47887">MASITNLGSTTGLPLEEILSKLQAAEDKKLSLYTNRQASYEARVSAFGQIQSAVEALQKAAAALGKSSTLDAVKANVVGDGLTATVGADGATMGEYAIKVKNLAAAQTLQSGNVGDRTASNGADGSFEIELTNGEKHTVNLNGDTSLNGIAKAINSDDKAGVRATIITNENGSYLMLSAKDTGVQASVKSITVTGDQKLQDILSYNSGTGAQLTQQTAAADSEIEINGITVKSGSNNVSTAIDGITLNLTALTGKDSVTGADKVVTLKLEGDTTVASKAVKDFVDAYNALQTTIGKHTAFDVAAQTNQALTGDSTARGIQSSMSNALQVVTSEGSLRSLADLGITMDPKTGQLKLDQKELDKALAENPADVKRIMTAPDGLAARFDAATKAVLGSNGSIKISQDGLNESIKDVKDQLARAKASSTAAMDAMRAQFIALDKFVSQQTVTANYLTQQFAAMSKSK</sequence>
<keyword evidence="8" id="KW-0969">Cilium</keyword>
<dbReference type="PANTHER" id="PTHR30288">
    <property type="entry name" value="FLAGELLAR CAP/ASSEMBLY PROTEIN FLID"/>
    <property type="match status" value="1"/>
</dbReference>